<dbReference type="InterPro" id="IPR026325">
    <property type="entry name" value="DUF932"/>
</dbReference>
<dbReference type="EMBL" id="QFPP01000003">
    <property type="protein sequence ID" value="PZQ78238.1"/>
    <property type="molecule type" value="Genomic_DNA"/>
</dbReference>
<evidence type="ECO:0000313" key="2">
    <source>
        <dbReference type="Proteomes" id="UP000249135"/>
    </source>
</evidence>
<sequence>MGQHDMSTFNGQTRYDGAMNEILDAADLNWVIIKAPADAEGVRSAAALSAEAQEQSGLLRSDNQERLAIVPSTHQPWQPREVLDFYFALAAFYGWALERVGHVRGGRRLWGLLNTGERITLPGGFSATMHVLASTRCDSPLAAQARAACVLEPGGIVLPATPGSPTEARIARSFEFLTPSDLADIGELVRECASFPAYLTEFSSRTVSGDDIYKVTAAAYSSRRDGDVPSAAGLKAVTRALDRSSGEATALDLLHALVTLSDTRNRKRWGQDFRAVAWFGAGLKRKQRAVQALARMLGPRPD</sequence>
<dbReference type="Proteomes" id="UP000249135">
    <property type="component" value="Unassembled WGS sequence"/>
</dbReference>
<name>A0A2W5QLQ7_VARPD</name>
<comment type="caution">
    <text evidence="1">The sequence shown here is derived from an EMBL/GenBank/DDBJ whole genome shotgun (WGS) entry which is preliminary data.</text>
</comment>
<evidence type="ECO:0008006" key="3">
    <source>
        <dbReference type="Google" id="ProtNLM"/>
    </source>
</evidence>
<evidence type="ECO:0000313" key="1">
    <source>
        <dbReference type="EMBL" id="PZQ78238.1"/>
    </source>
</evidence>
<dbReference type="Pfam" id="PF06067">
    <property type="entry name" value="DUF932"/>
    <property type="match status" value="1"/>
</dbReference>
<dbReference type="AlphaFoldDB" id="A0A2W5QLQ7"/>
<organism evidence="1 2">
    <name type="scientific">Variovorax paradoxus</name>
    <dbReference type="NCBI Taxonomy" id="34073"/>
    <lineage>
        <taxon>Bacteria</taxon>
        <taxon>Pseudomonadati</taxon>
        <taxon>Pseudomonadota</taxon>
        <taxon>Betaproteobacteria</taxon>
        <taxon>Burkholderiales</taxon>
        <taxon>Comamonadaceae</taxon>
        <taxon>Variovorax</taxon>
    </lineage>
</organism>
<proteinExistence type="predicted"/>
<reference evidence="1 2" key="1">
    <citation type="submission" date="2017-08" db="EMBL/GenBank/DDBJ databases">
        <title>Infants hospitalized years apart are colonized by the same room-sourced microbial strains.</title>
        <authorList>
            <person name="Brooks B."/>
            <person name="Olm M.R."/>
            <person name="Firek B.A."/>
            <person name="Baker R."/>
            <person name="Thomas B.C."/>
            <person name="Morowitz M.J."/>
            <person name="Banfield J.F."/>
        </authorList>
    </citation>
    <scope>NUCLEOTIDE SEQUENCE [LARGE SCALE GENOMIC DNA]</scope>
    <source>
        <strain evidence="1">S2_005_003_R2_41</strain>
    </source>
</reference>
<accession>A0A2W5QLQ7</accession>
<gene>
    <name evidence="1" type="ORF">DI563_00835</name>
</gene>
<protein>
    <recommendedName>
        <fullName evidence="3">DUF932 domain-containing protein</fullName>
    </recommendedName>
</protein>